<feature type="compositionally biased region" description="Basic and acidic residues" evidence="1">
    <location>
        <begin position="70"/>
        <end position="99"/>
    </location>
</feature>
<gene>
    <name evidence="2" type="ORF">CGI_10002636</name>
</gene>
<dbReference type="HOGENOM" id="CLU_1455775_0_0_1"/>
<sequence length="186" mass="22008">MAEKKFSPYKYKPRQIGRGMRKQNSYAIPIRPHSQLDNQIAQVTPVAAVEERAKTEHLKDVKEGVPYVKVTKDSDDMPRDPCDKRKKKETLPEKGNNEKENLQESFTYKVSCLLPGDPTIYEYSKYRRLLKQQPTDKTLQHSYEVAFAKLQLAVSRRHYELKSINKDDALIRYAEELMRQWKMYFY</sequence>
<feature type="region of interest" description="Disordered" evidence="1">
    <location>
        <begin position="69"/>
        <end position="99"/>
    </location>
</feature>
<evidence type="ECO:0000256" key="1">
    <source>
        <dbReference type="SAM" id="MobiDB-lite"/>
    </source>
</evidence>
<protein>
    <submittedName>
        <fullName evidence="2">Uncharacterized protein</fullName>
    </submittedName>
</protein>
<dbReference type="AlphaFoldDB" id="K1Q065"/>
<organism evidence="2">
    <name type="scientific">Magallana gigas</name>
    <name type="common">Pacific oyster</name>
    <name type="synonym">Crassostrea gigas</name>
    <dbReference type="NCBI Taxonomy" id="29159"/>
    <lineage>
        <taxon>Eukaryota</taxon>
        <taxon>Metazoa</taxon>
        <taxon>Spiralia</taxon>
        <taxon>Lophotrochozoa</taxon>
        <taxon>Mollusca</taxon>
        <taxon>Bivalvia</taxon>
        <taxon>Autobranchia</taxon>
        <taxon>Pteriomorphia</taxon>
        <taxon>Ostreida</taxon>
        <taxon>Ostreoidea</taxon>
        <taxon>Ostreidae</taxon>
        <taxon>Magallana</taxon>
    </lineage>
</organism>
<accession>K1Q065</accession>
<dbReference type="InParanoid" id="K1Q065"/>
<name>K1Q065_MAGGI</name>
<reference evidence="2" key="1">
    <citation type="journal article" date="2012" name="Nature">
        <title>The oyster genome reveals stress adaptation and complexity of shell formation.</title>
        <authorList>
            <person name="Zhang G."/>
            <person name="Fang X."/>
            <person name="Guo X."/>
            <person name="Li L."/>
            <person name="Luo R."/>
            <person name="Xu F."/>
            <person name="Yang P."/>
            <person name="Zhang L."/>
            <person name="Wang X."/>
            <person name="Qi H."/>
            <person name="Xiong Z."/>
            <person name="Que H."/>
            <person name="Xie Y."/>
            <person name="Holland P.W."/>
            <person name="Paps J."/>
            <person name="Zhu Y."/>
            <person name="Wu F."/>
            <person name="Chen Y."/>
            <person name="Wang J."/>
            <person name="Peng C."/>
            <person name="Meng J."/>
            <person name="Yang L."/>
            <person name="Liu J."/>
            <person name="Wen B."/>
            <person name="Zhang N."/>
            <person name="Huang Z."/>
            <person name="Zhu Q."/>
            <person name="Feng Y."/>
            <person name="Mount A."/>
            <person name="Hedgecock D."/>
            <person name="Xu Z."/>
            <person name="Liu Y."/>
            <person name="Domazet-Loso T."/>
            <person name="Du Y."/>
            <person name="Sun X."/>
            <person name="Zhang S."/>
            <person name="Liu B."/>
            <person name="Cheng P."/>
            <person name="Jiang X."/>
            <person name="Li J."/>
            <person name="Fan D."/>
            <person name="Wang W."/>
            <person name="Fu W."/>
            <person name="Wang T."/>
            <person name="Wang B."/>
            <person name="Zhang J."/>
            <person name="Peng Z."/>
            <person name="Li Y."/>
            <person name="Li N."/>
            <person name="Wang J."/>
            <person name="Chen M."/>
            <person name="He Y."/>
            <person name="Tan F."/>
            <person name="Song X."/>
            <person name="Zheng Q."/>
            <person name="Huang R."/>
            <person name="Yang H."/>
            <person name="Du X."/>
            <person name="Chen L."/>
            <person name="Yang M."/>
            <person name="Gaffney P.M."/>
            <person name="Wang S."/>
            <person name="Luo L."/>
            <person name="She Z."/>
            <person name="Ming Y."/>
            <person name="Huang W."/>
            <person name="Zhang S."/>
            <person name="Huang B."/>
            <person name="Zhang Y."/>
            <person name="Qu T."/>
            <person name="Ni P."/>
            <person name="Miao G."/>
            <person name="Wang J."/>
            <person name="Wang Q."/>
            <person name="Steinberg C.E."/>
            <person name="Wang H."/>
            <person name="Li N."/>
            <person name="Qian L."/>
            <person name="Zhang G."/>
            <person name="Li Y."/>
            <person name="Yang H."/>
            <person name="Liu X."/>
            <person name="Wang J."/>
            <person name="Yin Y."/>
            <person name="Wang J."/>
        </authorList>
    </citation>
    <scope>NUCLEOTIDE SEQUENCE [LARGE SCALE GENOMIC DNA]</scope>
    <source>
        <strain evidence="2">05x7-T-G4-1.051#20</strain>
    </source>
</reference>
<feature type="compositionally biased region" description="Basic residues" evidence="1">
    <location>
        <begin position="11"/>
        <end position="21"/>
    </location>
</feature>
<feature type="region of interest" description="Disordered" evidence="1">
    <location>
        <begin position="1"/>
        <end position="22"/>
    </location>
</feature>
<dbReference type="EMBL" id="JH818442">
    <property type="protein sequence ID" value="EKC22215.1"/>
    <property type="molecule type" value="Genomic_DNA"/>
</dbReference>
<proteinExistence type="predicted"/>
<evidence type="ECO:0000313" key="2">
    <source>
        <dbReference type="EMBL" id="EKC22215.1"/>
    </source>
</evidence>